<feature type="binding site" evidence="12">
    <location>
        <position position="303"/>
    </location>
    <ligand>
        <name>substrate</name>
        <note>ligand shared with subunit alpha</note>
    </ligand>
</feature>
<feature type="binding site" evidence="12">
    <location>
        <begin position="360"/>
        <end position="362"/>
    </location>
    <ligand>
        <name>substrate</name>
        <note>ligand shared with subunit alpha</note>
    </ligand>
</feature>
<dbReference type="EMBL" id="CAIIXF020000005">
    <property type="protein sequence ID" value="CAH1783137.1"/>
    <property type="molecule type" value="Genomic_DNA"/>
</dbReference>
<comment type="pathway">
    <text evidence="1 12">Carbohydrate metabolism; tricarboxylic acid cycle; succinate from succinyl-CoA (ligase route): step 1/1.</text>
</comment>
<accession>A0A8S4NQJ5</accession>
<dbReference type="GO" id="GO:0006104">
    <property type="term" value="P:succinyl-CoA metabolic process"/>
    <property type="evidence" value="ECO:0007669"/>
    <property type="project" value="InterPro"/>
</dbReference>
<evidence type="ECO:0000256" key="4">
    <source>
        <dbReference type="ARBA" id="ARBA00022723"/>
    </source>
</evidence>
<evidence type="ECO:0000256" key="5">
    <source>
        <dbReference type="ARBA" id="ARBA00022741"/>
    </source>
</evidence>
<feature type="binding site" evidence="12">
    <location>
        <position position="252"/>
    </location>
    <ligand>
        <name>Mg(2+)</name>
        <dbReference type="ChEBI" id="CHEBI:18420"/>
    </ligand>
</feature>
<evidence type="ECO:0000256" key="6">
    <source>
        <dbReference type="ARBA" id="ARBA00022842"/>
    </source>
</evidence>
<evidence type="ECO:0000256" key="2">
    <source>
        <dbReference type="ARBA" id="ARBA00022532"/>
    </source>
</evidence>
<dbReference type="GO" id="GO:0005524">
    <property type="term" value="F:ATP binding"/>
    <property type="evidence" value="ECO:0007669"/>
    <property type="project" value="InterPro"/>
</dbReference>
<feature type="domain" description="ATP-citrate synthase/succinyl-CoA ligase C-terminal" evidence="13">
    <location>
        <begin position="301"/>
        <end position="421"/>
    </location>
</feature>
<dbReference type="InterPro" id="IPR013650">
    <property type="entry name" value="ATP-grasp_succ-CoA_synth-type"/>
</dbReference>
<evidence type="ECO:0000313" key="16">
    <source>
        <dbReference type="Proteomes" id="UP000749559"/>
    </source>
</evidence>
<dbReference type="InterPro" id="IPR005811">
    <property type="entry name" value="SUCC_ACL_C"/>
</dbReference>
<dbReference type="InterPro" id="IPR013815">
    <property type="entry name" value="ATP_grasp_subdomain_1"/>
</dbReference>
<dbReference type="InterPro" id="IPR017866">
    <property type="entry name" value="Succ-CoA_synthase_bsu_CS"/>
</dbReference>
<dbReference type="FunFam" id="3.30.470.20:FF:000002">
    <property type="entry name" value="Succinate--CoA ligase [ADP-forming] subunit beta"/>
    <property type="match status" value="1"/>
</dbReference>
<dbReference type="Pfam" id="PF00549">
    <property type="entry name" value="Ligase_CoA"/>
    <property type="match status" value="1"/>
</dbReference>
<dbReference type="PIRSF" id="PIRSF001554">
    <property type="entry name" value="SucCS_beta"/>
    <property type="match status" value="1"/>
</dbReference>
<feature type="domain" description="ATP-grasp fold succinyl-CoA synthetase-type" evidence="14">
    <location>
        <begin position="32"/>
        <end position="240"/>
    </location>
</feature>
<dbReference type="GO" id="GO:0005739">
    <property type="term" value="C:mitochondrion"/>
    <property type="evidence" value="ECO:0007669"/>
    <property type="project" value="UniProtKB-SubCell"/>
</dbReference>
<dbReference type="HAMAP" id="MF_03221">
    <property type="entry name" value="Succ_CoA_betaG_euk"/>
    <property type="match status" value="1"/>
</dbReference>
<dbReference type="InterPro" id="IPR016102">
    <property type="entry name" value="Succinyl-CoA_synth-like"/>
</dbReference>
<gene>
    <name evidence="15" type="ORF">OFUS_LOCUS9504</name>
</gene>
<keyword evidence="6 12" id="KW-0460">Magnesium</keyword>
<evidence type="ECO:0000256" key="8">
    <source>
        <dbReference type="ARBA" id="ARBA00023134"/>
    </source>
</evidence>
<feature type="binding site" evidence="12">
    <location>
        <position position="238"/>
    </location>
    <ligand>
        <name>Mg(2+)</name>
        <dbReference type="ChEBI" id="CHEBI:18420"/>
    </ligand>
</feature>
<dbReference type="GO" id="GO:0042709">
    <property type="term" value="C:succinate-CoA ligase complex"/>
    <property type="evidence" value="ECO:0007669"/>
    <property type="project" value="TreeGrafter"/>
</dbReference>
<comment type="subunit">
    <text evidence="11 12">Heterodimer of an alpha and a beta subunit. The beta subunit determines specificity for GTP.</text>
</comment>
<dbReference type="GO" id="GO:0006099">
    <property type="term" value="P:tricarboxylic acid cycle"/>
    <property type="evidence" value="ECO:0007669"/>
    <property type="project" value="UniProtKB-UniRule"/>
</dbReference>
<evidence type="ECO:0000256" key="10">
    <source>
        <dbReference type="ARBA" id="ARBA00053833"/>
    </source>
</evidence>
<name>A0A8S4NQJ5_OWEFU</name>
<proteinExistence type="inferred from homology"/>
<evidence type="ECO:0000256" key="11">
    <source>
        <dbReference type="ARBA" id="ARBA00063570"/>
    </source>
</evidence>
<organism evidence="15 16">
    <name type="scientific">Owenia fusiformis</name>
    <name type="common">Polychaete worm</name>
    <dbReference type="NCBI Taxonomy" id="6347"/>
    <lineage>
        <taxon>Eukaryota</taxon>
        <taxon>Metazoa</taxon>
        <taxon>Spiralia</taxon>
        <taxon>Lophotrochozoa</taxon>
        <taxon>Annelida</taxon>
        <taxon>Polychaeta</taxon>
        <taxon>Sedentaria</taxon>
        <taxon>Canalipalpata</taxon>
        <taxon>Sabellida</taxon>
        <taxon>Oweniida</taxon>
        <taxon>Oweniidae</taxon>
        <taxon>Owenia</taxon>
    </lineage>
</organism>
<dbReference type="SUPFAM" id="SSF56059">
    <property type="entry name" value="Glutathione synthetase ATP-binding domain-like"/>
    <property type="match status" value="1"/>
</dbReference>
<dbReference type="PROSITE" id="PS01217">
    <property type="entry name" value="SUCCINYL_COA_LIG_3"/>
    <property type="match status" value="1"/>
</dbReference>
<dbReference type="GO" id="GO:0004776">
    <property type="term" value="F:succinate-CoA ligase (GDP-forming) activity"/>
    <property type="evidence" value="ECO:0007669"/>
    <property type="project" value="UniProtKB-EC"/>
</dbReference>
<feature type="site" description="Important for substrate specificity" evidence="12">
    <location>
        <position position="75"/>
    </location>
</feature>
<feature type="binding site" evidence="12">
    <location>
        <position position="142"/>
    </location>
    <ligand>
        <name>GTP</name>
        <dbReference type="ChEBI" id="CHEBI:37565"/>
    </ligand>
</feature>
<reference evidence="15" key="1">
    <citation type="submission" date="2022-03" db="EMBL/GenBank/DDBJ databases">
        <authorList>
            <person name="Martin C."/>
        </authorList>
    </citation>
    <scope>NUCLEOTIDE SEQUENCE</scope>
</reference>
<dbReference type="AlphaFoldDB" id="A0A8S4NQJ5"/>
<dbReference type="InterPro" id="IPR005809">
    <property type="entry name" value="Succ_CoA_ligase-like_bsu"/>
</dbReference>
<dbReference type="Gene3D" id="3.30.470.20">
    <property type="entry name" value="ATP-grasp fold, B domain"/>
    <property type="match status" value="1"/>
</dbReference>
<dbReference type="Proteomes" id="UP000749559">
    <property type="component" value="Unassembled WGS sequence"/>
</dbReference>
<evidence type="ECO:0000256" key="1">
    <source>
        <dbReference type="ARBA" id="ARBA00005064"/>
    </source>
</evidence>
<evidence type="ECO:0000256" key="3">
    <source>
        <dbReference type="ARBA" id="ARBA00022598"/>
    </source>
</evidence>
<dbReference type="Gene3D" id="3.30.1490.20">
    <property type="entry name" value="ATP-grasp fold, A domain"/>
    <property type="match status" value="1"/>
</dbReference>
<evidence type="ECO:0000256" key="12">
    <source>
        <dbReference type="HAMAP-Rule" id="MF_03221"/>
    </source>
</evidence>
<dbReference type="InterPro" id="IPR034722">
    <property type="entry name" value="Succ_CoA_betaG_euk"/>
</dbReference>
<dbReference type="HAMAP" id="MF_00558">
    <property type="entry name" value="Succ_CoA_beta"/>
    <property type="match status" value="1"/>
</dbReference>
<comment type="similarity">
    <text evidence="12">Belongs to the succinate/malate CoA ligase beta subunit family. GTP-specific subunit beta subfamily.</text>
</comment>
<keyword evidence="7 12" id="KW-0496">Mitochondrion</keyword>
<dbReference type="Gene3D" id="3.40.50.261">
    <property type="entry name" value="Succinyl-CoA synthetase domains"/>
    <property type="match status" value="1"/>
</dbReference>
<dbReference type="FunFam" id="3.30.1490.20:FF:000004">
    <property type="entry name" value="Succinate--CoA ligase [ADP-forming] subunit beta, mitochondrial"/>
    <property type="match status" value="1"/>
</dbReference>
<keyword evidence="2 12" id="KW-0816">Tricarboxylic acid cycle</keyword>
<sequence>MAAIGRNLRKPLQNLLQKQVTCTSVVPVRCLNLQEFHSKKLMADAGINVQRFRMATTDKEGIEAGQYLMDTGAKELVIKAQILAGGRGKGVFDNGYKGGVHLTKDVEKVGPMISNMVGHKLKTKQTSKDGATVYQVMVAQALDIERETYFAILMDREASGPVMVGSPEGGVDIEEVAETHPDKIMKEPIAIDGVTMEQAMKMAGFLEFTGPRQTEAAKQIIQLYKLFMKVDATQVEINPFGETPDGEVVCFDAKINFDDNAEFRQKDIFALNDTSETDWREVKASEHNLNYIGMDGNIGCLVNGAGLAMATMDIVKLSNGEPANFLDVGGGVTEAQVLEAFKLLTADEQVKSILVNIFGGIVNCATIANGITNACRNMDLSVPLVVRLEGTNVDEAKKILRESGLPITPADDLGDAARKAVASIQ</sequence>
<keyword evidence="5 12" id="KW-0547">Nucleotide-binding</keyword>
<evidence type="ECO:0000259" key="14">
    <source>
        <dbReference type="Pfam" id="PF08442"/>
    </source>
</evidence>
<evidence type="ECO:0000259" key="13">
    <source>
        <dbReference type="Pfam" id="PF00549"/>
    </source>
</evidence>
<dbReference type="GO" id="GO:0004775">
    <property type="term" value="F:succinate-CoA ligase (ADP-forming) activity"/>
    <property type="evidence" value="ECO:0007669"/>
    <property type="project" value="UniProtKB-UniRule"/>
</dbReference>
<keyword evidence="4 12" id="KW-0479">Metal-binding</keyword>
<keyword evidence="16" id="KW-1185">Reference proteome</keyword>
<comment type="function">
    <text evidence="10 12">GTP-specific succinyl-CoA synthetase functions in the citric acid cycle (TCA), coupling the hydrolysis of succinyl-CoA to the synthesis of GTP and thus represents the only step of substrate-level phosphorylation in the TCA. The beta subunit provides nucleotide specificity of the enzyme and binds the substrate succinate, while the binding sites for coenzyme A and phosphate are found in the alpha subunit.</text>
</comment>
<dbReference type="OrthoDB" id="1552at2759"/>
<feature type="site" description="Important for substrate specificity" evidence="12">
    <location>
        <position position="143"/>
    </location>
</feature>
<feature type="binding site" evidence="12">
    <location>
        <position position="50"/>
    </location>
    <ligand>
        <name>GTP</name>
        <dbReference type="ChEBI" id="CHEBI:37565"/>
    </ligand>
</feature>
<evidence type="ECO:0000256" key="7">
    <source>
        <dbReference type="ARBA" id="ARBA00023128"/>
    </source>
</evidence>
<dbReference type="GO" id="GO:0005525">
    <property type="term" value="F:GTP binding"/>
    <property type="evidence" value="ECO:0007669"/>
    <property type="project" value="UniProtKB-UniRule"/>
</dbReference>
<dbReference type="Pfam" id="PF08442">
    <property type="entry name" value="ATP-grasp_2"/>
    <property type="match status" value="1"/>
</dbReference>
<feature type="binding site" evidence="12">
    <location>
        <begin position="86"/>
        <end position="88"/>
    </location>
    <ligand>
        <name>GTP</name>
        <dbReference type="ChEBI" id="CHEBI:37565"/>
    </ligand>
</feature>
<dbReference type="EC" id="6.2.1.4" evidence="12"/>
<evidence type="ECO:0000256" key="9">
    <source>
        <dbReference type="ARBA" id="ARBA00052879"/>
    </source>
</evidence>
<comment type="subcellular location">
    <subcellularLocation>
        <location evidence="12">Mitochondrion</location>
    </subcellularLocation>
</comment>
<comment type="catalytic activity">
    <reaction evidence="9 12">
        <text>GTP + succinate + CoA = succinyl-CoA + GDP + phosphate</text>
        <dbReference type="Rhea" id="RHEA:22120"/>
        <dbReference type="ChEBI" id="CHEBI:30031"/>
        <dbReference type="ChEBI" id="CHEBI:37565"/>
        <dbReference type="ChEBI" id="CHEBI:43474"/>
        <dbReference type="ChEBI" id="CHEBI:57287"/>
        <dbReference type="ChEBI" id="CHEBI:57292"/>
        <dbReference type="ChEBI" id="CHEBI:58189"/>
        <dbReference type="EC" id="6.2.1.4"/>
    </reaction>
</comment>
<dbReference type="NCBIfam" id="NF001913">
    <property type="entry name" value="PRK00696.1"/>
    <property type="match status" value="1"/>
</dbReference>
<comment type="caution">
    <text evidence="15">The sequence shown here is derived from an EMBL/GenBank/DDBJ whole genome shotgun (WGS) entry which is preliminary data.</text>
</comment>
<keyword evidence="3 12" id="KW-0436">Ligase</keyword>
<evidence type="ECO:0000313" key="15">
    <source>
        <dbReference type="EMBL" id="CAH1783137.1"/>
    </source>
</evidence>
<dbReference type="PANTHER" id="PTHR11815:SF10">
    <property type="entry name" value="SUCCINATE--COA LIGASE [GDP-FORMING] SUBUNIT BETA, MITOCHONDRIAL"/>
    <property type="match status" value="1"/>
</dbReference>
<dbReference type="PANTHER" id="PTHR11815">
    <property type="entry name" value="SUCCINYL-COA SYNTHETASE BETA CHAIN"/>
    <property type="match status" value="1"/>
</dbReference>
<dbReference type="GO" id="GO:0000287">
    <property type="term" value="F:magnesium ion binding"/>
    <property type="evidence" value="ECO:0007669"/>
    <property type="project" value="UniProtKB-UniRule"/>
</dbReference>
<keyword evidence="8 12" id="KW-0342">GTP-binding</keyword>
<dbReference type="SUPFAM" id="SSF52210">
    <property type="entry name" value="Succinyl-CoA synthetase domains"/>
    <property type="match status" value="1"/>
</dbReference>
<protein>
    <recommendedName>
        <fullName evidence="12">Succinate--CoA ligase [GDP-forming] subunit beta, mitochondrial</fullName>
        <ecNumber evidence="12">6.2.1.4</ecNumber>
    </recommendedName>
    <alternativeName>
        <fullName evidence="12">GTP-specific succinyl-CoA synthetase subunit beta</fullName>
        <shortName evidence="12">G-SCS</shortName>
        <shortName evidence="12">GTPSCS</shortName>
    </alternativeName>
    <alternativeName>
        <fullName evidence="12">Succinyl-CoA synthetase beta-G chain</fullName>
        <shortName evidence="12">SCS-betaG</shortName>
    </alternativeName>
</protein>
<dbReference type="NCBIfam" id="TIGR01016">
    <property type="entry name" value="sucCoAbeta"/>
    <property type="match status" value="1"/>
</dbReference>
<comment type="cofactor">
    <cofactor evidence="12">
        <name>Mg(2+)</name>
        <dbReference type="ChEBI" id="CHEBI:18420"/>
    </cofactor>
    <text evidence="12">Binds 1 Mg(2+) ion per subunit.</text>
</comment>
<dbReference type="FunFam" id="3.40.50.261:FF:000001">
    <property type="entry name" value="Succinate--CoA ligase [ADP-forming] subunit beta"/>
    <property type="match status" value="1"/>
</dbReference>